<reference evidence="3 4" key="1">
    <citation type="submission" date="2019-03" db="EMBL/GenBank/DDBJ databases">
        <title>Bacillus niacini sp. nov. a Nicotinate-Metabolizing Mesophile Isolated from Soil.</title>
        <authorList>
            <person name="Zhang G."/>
        </authorList>
    </citation>
    <scope>NUCLEOTIDE SEQUENCE [LARGE SCALE GENOMIC DNA]</scope>
    <source>
        <strain evidence="3 4">WN066</strain>
    </source>
</reference>
<keyword evidence="5" id="KW-1185">Reference proteome</keyword>
<evidence type="ECO:0000313" key="2">
    <source>
        <dbReference type="EMBL" id="MDQ6599225.1"/>
    </source>
</evidence>
<dbReference type="EMBL" id="JAVGVR010000001">
    <property type="protein sequence ID" value="MDQ6599225.1"/>
    <property type="molecule type" value="Genomic_DNA"/>
</dbReference>
<protein>
    <submittedName>
        <fullName evidence="3">GNAT family N-acetyltransferase</fullName>
    </submittedName>
</protein>
<dbReference type="Proteomes" id="UP000295132">
    <property type="component" value="Unassembled WGS sequence"/>
</dbReference>
<evidence type="ECO:0000313" key="5">
    <source>
        <dbReference type="Proteomes" id="UP001178888"/>
    </source>
</evidence>
<proteinExistence type="predicted"/>
<dbReference type="PANTHER" id="PTHR43415:SF3">
    <property type="entry name" value="GNAT-FAMILY ACETYLTRANSFERASE"/>
    <property type="match status" value="1"/>
</dbReference>
<gene>
    <name evidence="3" type="ORF">E2K98_21920</name>
    <name evidence="2" type="ORF">RCG21_23305</name>
</gene>
<organism evidence="3 4">
    <name type="scientific">Bacillus salipaludis</name>
    <dbReference type="NCBI Taxonomy" id="2547811"/>
    <lineage>
        <taxon>Bacteria</taxon>
        <taxon>Bacillati</taxon>
        <taxon>Bacillota</taxon>
        <taxon>Bacilli</taxon>
        <taxon>Bacillales</taxon>
        <taxon>Bacillaceae</taxon>
        <taxon>Bacillus</taxon>
    </lineage>
</organism>
<accession>A0A4R5VLZ0</accession>
<dbReference type="Gene3D" id="3.40.630.30">
    <property type="match status" value="1"/>
</dbReference>
<name>A0A4R5VLZ0_9BACI</name>
<dbReference type="Proteomes" id="UP001178888">
    <property type="component" value="Unassembled WGS sequence"/>
</dbReference>
<evidence type="ECO:0000259" key="1">
    <source>
        <dbReference type="PROSITE" id="PS51186"/>
    </source>
</evidence>
<dbReference type="InterPro" id="IPR016181">
    <property type="entry name" value="Acyl_CoA_acyltransferase"/>
</dbReference>
<dbReference type="GO" id="GO:0016747">
    <property type="term" value="F:acyltransferase activity, transferring groups other than amino-acyl groups"/>
    <property type="evidence" value="ECO:0007669"/>
    <property type="project" value="InterPro"/>
</dbReference>
<dbReference type="AlphaFoldDB" id="A0A4R5VLZ0"/>
<dbReference type="Pfam" id="PF00583">
    <property type="entry name" value="Acetyltransf_1"/>
    <property type="match status" value="1"/>
</dbReference>
<reference evidence="2" key="2">
    <citation type="submission" date="2023-08" db="EMBL/GenBank/DDBJ databases">
        <title>Nitrogen cycling bacteria in agricultural field soils.</title>
        <authorList>
            <person name="Jang J."/>
        </authorList>
    </citation>
    <scope>NUCLEOTIDE SEQUENCE</scope>
    <source>
        <strain evidence="2">PS3-36</strain>
    </source>
</reference>
<sequence length="158" mass="18427">MNFRIIDIEKDKDFLIKFRKDTYIQSFGTEEGFDEIAYLNRMEERINKCPSGQLIVEEDNSSIGQIGLGIDIYCGTQIGYINLIYLLSEYRGKGLGKDLISYAENFFRDMNVSEYHLRVSPTNERAIQLYTNLGMVKLMEENEEHLVLRMRKILSCDT</sequence>
<dbReference type="PANTHER" id="PTHR43415">
    <property type="entry name" value="SPERMIDINE N(1)-ACETYLTRANSFERASE"/>
    <property type="match status" value="1"/>
</dbReference>
<dbReference type="EMBL" id="SMYO01000011">
    <property type="protein sequence ID" value="TDK58869.1"/>
    <property type="molecule type" value="Genomic_DNA"/>
</dbReference>
<dbReference type="RefSeq" id="WP_133337946.1">
    <property type="nucleotide sequence ID" value="NZ_JAVGVR010000001.1"/>
</dbReference>
<dbReference type="SUPFAM" id="SSF55729">
    <property type="entry name" value="Acyl-CoA N-acyltransferases (Nat)"/>
    <property type="match status" value="1"/>
</dbReference>
<keyword evidence="3" id="KW-0808">Transferase</keyword>
<dbReference type="PROSITE" id="PS51186">
    <property type="entry name" value="GNAT"/>
    <property type="match status" value="1"/>
</dbReference>
<comment type="caution">
    <text evidence="3">The sequence shown here is derived from an EMBL/GenBank/DDBJ whole genome shotgun (WGS) entry which is preliminary data.</text>
</comment>
<feature type="domain" description="N-acetyltransferase" evidence="1">
    <location>
        <begin position="1"/>
        <end position="155"/>
    </location>
</feature>
<dbReference type="CDD" id="cd04301">
    <property type="entry name" value="NAT_SF"/>
    <property type="match status" value="1"/>
</dbReference>
<dbReference type="InterPro" id="IPR000182">
    <property type="entry name" value="GNAT_dom"/>
</dbReference>
<evidence type="ECO:0000313" key="3">
    <source>
        <dbReference type="EMBL" id="TDK58869.1"/>
    </source>
</evidence>
<evidence type="ECO:0000313" key="4">
    <source>
        <dbReference type="Proteomes" id="UP000295132"/>
    </source>
</evidence>